<dbReference type="SUPFAM" id="SSF56399">
    <property type="entry name" value="ADP-ribosylation"/>
    <property type="match status" value="1"/>
</dbReference>
<dbReference type="EMBL" id="CAJOBC010003886">
    <property type="protein sequence ID" value="CAF3804928.1"/>
    <property type="molecule type" value="Genomic_DNA"/>
</dbReference>
<dbReference type="Gene3D" id="3.90.176.10">
    <property type="entry name" value="Toxin ADP-ribosyltransferase, Chain A, domain 1"/>
    <property type="match status" value="1"/>
</dbReference>
<evidence type="ECO:0000313" key="2">
    <source>
        <dbReference type="EMBL" id="CAF1034264.1"/>
    </source>
</evidence>
<dbReference type="OrthoDB" id="19588at2759"/>
<evidence type="ECO:0000256" key="1">
    <source>
        <dbReference type="SAM" id="SignalP"/>
    </source>
</evidence>
<dbReference type="Proteomes" id="UP000681722">
    <property type="component" value="Unassembled WGS sequence"/>
</dbReference>
<evidence type="ECO:0000313" key="3">
    <source>
        <dbReference type="EMBL" id="CAF3804928.1"/>
    </source>
</evidence>
<proteinExistence type="predicted"/>
<name>A0A814J3Z2_9BILA</name>
<organism evidence="2 4">
    <name type="scientific">Didymodactylos carnosus</name>
    <dbReference type="NCBI Taxonomy" id="1234261"/>
    <lineage>
        <taxon>Eukaryota</taxon>
        <taxon>Metazoa</taxon>
        <taxon>Spiralia</taxon>
        <taxon>Gnathifera</taxon>
        <taxon>Rotifera</taxon>
        <taxon>Eurotatoria</taxon>
        <taxon>Bdelloidea</taxon>
        <taxon>Philodinida</taxon>
        <taxon>Philodinidae</taxon>
        <taxon>Didymodactylos</taxon>
    </lineage>
</organism>
<dbReference type="AlphaFoldDB" id="A0A814J3Z2"/>
<feature type="signal peptide" evidence="1">
    <location>
        <begin position="1"/>
        <end position="20"/>
    </location>
</feature>
<gene>
    <name evidence="2" type="ORF">GPM918_LOCUS15440</name>
    <name evidence="3" type="ORF">SRO942_LOCUS15440</name>
</gene>
<feature type="chain" id="PRO_5036410293" evidence="1">
    <location>
        <begin position="21"/>
        <end position="739"/>
    </location>
</feature>
<dbReference type="Proteomes" id="UP000663829">
    <property type="component" value="Unassembled WGS sequence"/>
</dbReference>
<reference evidence="2" key="1">
    <citation type="submission" date="2021-02" db="EMBL/GenBank/DDBJ databases">
        <authorList>
            <person name="Nowell W R."/>
        </authorList>
    </citation>
    <scope>NUCLEOTIDE SEQUENCE</scope>
</reference>
<protein>
    <submittedName>
        <fullName evidence="2">Uncharacterized protein</fullName>
    </submittedName>
</protein>
<accession>A0A814J3Z2</accession>
<keyword evidence="1" id="KW-0732">Signal</keyword>
<evidence type="ECO:0000313" key="4">
    <source>
        <dbReference type="Proteomes" id="UP000663829"/>
    </source>
</evidence>
<comment type="caution">
    <text evidence="2">The sequence shown here is derived from an EMBL/GenBank/DDBJ whole genome shotgun (WGS) entry which is preliminary data.</text>
</comment>
<keyword evidence="4" id="KW-1185">Reference proteome</keyword>
<dbReference type="EMBL" id="CAJNOQ010003886">
    <property type="protein sequence ID" value="CAF1034264.1"/>
    <property type="molecule type" value="Genomic_DNA"/>
</dbReference>
<sequence>MACYFSMLSIISYLLQNAHWTNYLGDTESPCALNCVLVRATNLLESKDSPKGSEAMSISIKMFDGAKNLTRHVAGKNIHVAEGCVSMTGASTADRFGSVIKDMITETSGKGLINRMLFLCQKQLPPVMPRDVDKRQIDTSLPSFSLFYMIAAELRNVEFLFIGQPAKVEDYQFSTWDNTSKRMGKLVLDAQEQEKQNIIEKSDIDFIAKFTELVSRICSVTRAIDIACEIAEALIGQYKFEDGGKRLLMQNAPVNIRTKRQAVFISIASCKRAANLAYGVLRHTLALYNHSQNRIETVKAMIPSILTGALKDTPSSLSTAAQSKRTLEQFILVDFPHNFLMLGWLAKYPGTEKKTPFQRTPVITEAEASLAPLAIHIETEVYTQTFIGIWLYDVKSRRQKRADYLQMNKDLNNTFQFLKPFNDFVELAAYLKTHKSDRIFLVISHTFAVNVIPLFASQPSCLQSESLILRIYVYCTDKLSKERSKSDKEHIETVYRGKFLACSTLENLIENEGELISFNGFLSTTKNRDVAIVYAGATRPDQGLVLFELHIDRDVINKPFLILTPNETKVPAEDEVLFSIGTVWRIKRVMKPSEGNNMWSIELAASRYPDPNESELTDLLKQEIPQTPIFLTKIGQSDKAEKYYRMLLTDLQTEHEDYGYLGNYRKARALLEENKPVDLGALSVVYNNLGAAEYIKGHSYTRAFKDESPRTQTPQASRILRPTVAAEKPEVQIFPQPPW</sequence>